<dbReference type="PROSITE" id="PS51128">
    <property type="entry name" value="ZF_DKSA_2"/>
    <property type="match status" value="1"/>
</dbReference>
<dbReference type="PANTHER" id="PTHR33823:SF4">
    <property type="entry name" value="GENERAL STRESS PROTEIN 16O"/>
    <property type="match status" value="1"/>
</dbReference>
<dbReference type="Proteomes" id="UP000588158">
    <property type="component" value="Unassembled WGS sequence"/>
</dbReference>
<dbReference type="RefSeq" id="WP_312857685.1">
    <property type="nucleotide sequence ID" value="NZ_JACHLZ010000001.1"/>
</dbReference>
<accession>A0A841AGI5</accession>
<dbReference type="PANTHER" id="PTHR33823">
    <property type="entry name" value="RNA POLYMERASE-BINDING TRANSCRIPTION FACTOR DKSA-RELATED"/>
    <property type="match status" value="1"/>
</dbReference>
<gene>
    <name evidence="7" type="ORF">HNR70_002850</name>
</gene>
<feature type="region of interest" description="Disordered" evidence="5">
    <location>
        <begin position="1"/>
        <end position="22"/>
    </location>
</feature>
<dbReference type="Pfam" id="PF01258">
    <property type="entry name" value="zf-dskA_traR"/>
    <property type="match status" value="1"/>
</dbReference>
<keyword evidence="8" id="KW-1185">Reference proteome</keyword>
<dbReference type="Gene3D" id="1.20.120.910">
    <property type="entry name" value="DksA, coiled-coil domain"/>
    <property type="match status" value="1"/>
</dbReference>
<evidence type="ECO:0000259" key="6">
    <source>
        <dbReference type="Pfam" id="PF01258"/>
    </source>
</evidence>
<dbReference type="GO" id="GO:0008270">
    <property type="term" value="F:zinc ion binding"/>
    <property type="evidence" value="ECO:0007669"/>
    <property type="project" value="UniProtKB-KW"/>
</dbReference>
<dbReference type="SUPFAM" id="SSF57716">
    <property type="entry name" value="Glucocorticoid receptor-like (DNA-binding domain)"/>
    <property type="match status" value="1"/>
</dbReference>
<evidence type="ECO:0000256" key="3">
    <source>
        <dbReference type="ARBA" id="ARBA00022833"/>
    </source>
</evidence>
<evidence type="ECO:0000256" key="5">
    <source>
        <dbReference type="SAM" id="MobiDB-lite"/>
    </source>
</evidence>
<evidence type="ECO:0000256" key="2">
    <source>
        <dbReference type="ARBA" id="ARBA00022771"/>
    </source>
</evidence>
<evidence type="ECO:0000313" key="8">
    <source>
        <dbReference type="Proteomes" id="UP000588158"/>
    </source>
</evidence>
<name>A0A841AGI5_9MICO</name>
<comment type="caution">
    <text evidence="7">The sequence shown here is derived from an EMBL/GenBank/DDBJ whole genome shotgun (WGS) entry which is preliminary data.</text>
</comment>
<dbReference type="EMBL" id="JACHLZ010000001">
    <property type="protein sequence ID" value="MBB5833037.1"/>
    <property type="molecule type" value="Genomic_DNA"/>
</dbReference>
<evidence type="ECO:0000256" key="1">
    <source>
        <dbReference type="ARBA" id="ARBA00022723"/>
    </source>
</evidence>
<dbReference type="InterPro" id="IPR000962">
    <property type="entry name" value="Znf_DskA_TraR"/>
</dbReference>
<organism evidence="7 8">
    <name type="scientific">Brachybacterium aquaticum</name>
    <dbReference type="NCBI Taxonomy" id="1432564"/>
    <lineage>
        <taxon>Bacteria</taxon>
        <taxon>Bacillati</taxon>
        <taxon>Actinomycetota</taxon>
        <taxon>Actinomycetes</taxon>
        <taxon>Micrococcales</taxon>
        <taxon>Dermabacteraceae</taxon>
        <taxon>Brachybacterium</taxon>
    </lineage>
</organism>
<reference evidence="7 8" key="1">
    <citation type="submission" date="2020-08" db="EMBL/GenBank/DDBJ databases">
        <title>Sequencing the genomes of 1000 actinobacteria strains.</title>
        <authorList>
            <person name="Klenk H.-P."/>
        </authorList>
    </citation>
    <scope>NUCLEOTIDE SEQUENCE [LARGE SCALE GENOMIC DNA]</scope>
    <source>
        <strain evidence="7 8">DSM 28796</strain>
    </source>
</reference>
<feature type="zinc finger region" description="dksA C4-type" evidence="4">
    <location>
        <begin position="53"/>
        <end position="77"/>
    </location>
</feature>
<keyword evidence="3" id="KW-0862">Zinc</keyword>
<evidence type="ECO:0000313" key="7">
    <source>
        <dbReference type="EMBL" id="MBB5833037.1"/>
    </source>
</evidence>
<protein>
    <submittedName>
        <fullName evidence="7">RNA polymerase-binding transcription factor DksA</fullName>
    </submittedName>
</protein>
<keyword evidence="2" id="KW-0863">Zinc-finger</keyword>
<feature type="compositionally biased region" description="Acidic residues" evidence="5">
    <location>
        <begin position="1"/>
        <end position="11"/>
    </location>
</feature>
<dbReference type="AlphaFoldDB" id="A0A841AGI5"/>
<keyword evidence="1" id="KW-0479">Metal-binding</keyword>
<feature type="domain" description="Zinc finger DksA/TraR C4-type" evidence="6">
    <location>
        <begin position="48"/>
        <end position="76"/>
    </location>
</feature>
<proteinExistence type="predicted"/>
<sequence length="79" mass="8751">MELTSTDDEHDPEGQTTAVDRSRTEALLASAEQHLVDLDAAEQRLEEGTYGRCEVCGREIPRARLEVRPTARTCVDHAA</sequence>
<evidence type="ECO:0000256" key="4">
    <source>
        <dbReference type="PROSITE-ProRule" id="PRU00510"/>
    </source>
</evidence>